<dbReference type="AlphaFoldDB" id="A0A2N5S0B5"/>
<sequence length="108" mass="11441">MSLGMALCTKLGQLTEFIELGQPTELDELSWLTELNELGELTKSSLSLVEPRPHQGGWVPAAGAGTCVQSCQKWTPAPGPAGGYLSTFTGTCRRVPGTRQQVPSAIPT</sequence>
<gene>
    <name evidence="1" type="ORF">PCANC_27613</name>
</gene>
<dbReference type="EMBL" id="PGCJ01001298">
    <property type="protein sequence ID" value="PLW06632.1"/>
    <property type="molecule type" value="Genomic_DNA"/>
</dbReference>
<comment type="caution">
    <text evidence="1">The sequence shown here is derived from an EMBL/GenBank/DDBJ whole genome shotgun (WGS) entry which is preliminary data.</text>
</comment>
<protein>
    <submittedName>
        <fullName evidence="1">Uncharacterized protein</fullName>
    </submittedName>
</protein>
<evidence type="ECO:0000313" key="1">
    <source>
        <dbReference type="EMBL" id="PLW06632.1"/>
    </source>
</evidence>
<proteinExistence type="predicted"/>
<reference evidence="1 2" key="1">
    <citation type="submission" date="2017-11" db="EMBL/GenBank/DDBJ databases">
        <title>De novo assembly and phasing of dikaryotic genomes from two isolates of Puccinia coronata f. sp. avenae, the causal agent of oat crown rust.</title>
        <authorList>
            <person name="Miller M.E."/>
            <person name="Zhang Y."/>
            <person name="Omidvar V."/>
            <person name="Sperschneider J."/>
            <person name="Schwessinger B."/>
            <person name="Raley C."/>
            <person name="Palmer J.M."/>
            <person name="Garnica D."/>
            <person name="Upadhyaya N."/>
            <person name="Rathjen J."/>
            <person name="Taylor J.M."/>
            <person name="Park R.F."/>
            <person name="Dodds P.N."/>
            <person name="Hirsch C.D."/>
            <person name="Kianian S.F."/>
            <person name="Figueroa M."/>
        </authorList>
    </citation>
    <scope>NUCLEOTIDE SEQUENCE [LARGE SCALE GENOMIC DNA]</scope>
    <source>
        <strain evidence="1">12NC29</strain>
    </source>
</reference>
<dbReference type="Proteomes" id="UP000235388">
    <property type="component" value="Unassembled WGS sequence"/>
</dbReference>
<organism evidence="1 2">
    <name type="scientific">Puccinia coronata f. sp. avenae</name>
    <dbReference type="NCBI Taxonomy" id="200324"/>
    <lineage>
        <taxon>Eukaryota</taxon>
        <taxon>Fungi</taxon>
        <taxon>Dikarya</taxon>
        <taxon>Basidiomycota</taxon>
        <taxon>Pucciniomycotina</taxon>
        <taxon>Pucciniomycetes</taxon>
        <taxon>Pucciniales</taxon>
        <taxon>Pucciniaceae</taxon>
        <taxon>Puccinia</taxon>
    </lineage>
</organism>
<evidence type="ECO:0000313" key="2">
    <source>
        <dbReference type="Proteomes" id="UP000235388"/>
    </source>
</evidence>
<keyword evidence="2" id="KW-1185">Reference proteome</keyword>
<name>A0A2N5S0B5_9BASI</name>
<accession>A0A2N5S0B5</accession>